<dbReference type="InterPro" id="IPR041726">
    <property type="entry name" value="ACAD10_11_N"/>
</dbReference>
<evidence type="ECO:0000313" key="3">
    <source>
        <dbReference type="Proteomes" id="UP000266089"/>
    </source>
</evidence>
<dbReference type="PANTHER" id="PTHR47829">
    <property type="entry name" value="HYDROLASE, PUTATIVE (AFU_ORTHOLOGUE AFUA_1G12880)-RELATED"/>
    <property type="match status" value="1"/>
</dbReference>
<dbReference type="EC" id="2.7.1.-" evidence="2"/>
<gene>
    <name evidence="2" type="ORF">Mcate_01308</name>
</gene>
<dbReference type="Gene3D" id="3.90.1200.10">
    <property type="match status" value="1"/>
</dbReference>
<dbReference type="Pfam" id="PF01636">
    <property type="entry name" value="APH"/>
    <property type="match status" value="1"/>
</dbReference>
<dbReference type="InterPro" id="IPR002575">
    <property type="entry name" value="Aminoglycoside_PTrfase"/>
</dbReference>
<name>A0A399E205_9DEIN</name>
<dbReference type="InterPro" id="IPR052898">
    <property type="entry name" value="ACAD10-like"/>
</dbReference>
<dbReference type="PANTHER" id="PTHR47829:SF1">
    <property type="entry name" value="HAD FAMILY PHOSPHATASE"/>
    <property type="match status" value="1"/>
</dbReference>
<dbReference type="GO" id="GO:0016740">
    <property type="term" value="F:transferase activity"/>
    <property type="evidence" value="ECO:0007669"/>
    <property type="project" value="UniProtKB-KW"/>
</dbReference>
<evidence type="ECO:0000313" key="2">
    <source>
        <dbReference type="EMBL" id="RIH77449.1"/>
    </source>
</evidence>
<dbReference type="Gene3D" id="3.30.200.20">
    <property type="entry name" value="Phosphorylase Kinase, domain 1"/>
    <property type="match status" value="1"/>
</dbReference>
<dbReference type="AlphaFoldDB" id="A0A399E205"/>
<keyword evidence="2" id="KW-0808">Transferase</keyword>
<dbReference type="Proteomes" id="UP000266089">
    <property type="component" value="Unassembled WGS sequence"/>
</dbReference>
<dbReference type="OrthoDB" id="3806873at2"/>
<sequence length="348" mass="39163">MTDQPAPTRPGEELDIVRLQAYLLEHLPGAKGRLEVLQFPSGFSNLTYLLRLGERELVLRRPPFGANIKTAHDMAREYRILSALKPVYPKVPQPLLYCADEGVLGAPFYVMERLHGVILRTQPPPDLTPERMRGICEAALEALVELHSLDYQKAGLGDLGRPEGYVERQVRGWTERYQKARTETVPGMEQAMEWLAAHIPSGSSAALIHNDFKYDNLMLNPADLTQVVAVLDWEMATLGDPLMDLGTTLGYWAEPDDPPGLRRFGLTHLPGNLRRAELVEAYAARSGRSVDNIVFYYVYGLFKVGVIMQQIYARYQKGLTRDERFAVLIHLIREIGQKIQKAIATGQV</sequence>
<feature type="domain" description="Aminoglycoside phosphotransferase" evidence="1">
    <location>
        <begin position="36"/>
        <end position="269"/>
    </location>
</feature>
<reference evidence="2 3" key="1">
    <citation type="submission" date="2018-08" db="EMBL/GenBank/DDBJ databases">
        <title>Meiothermus cateniformans JCM 15151 genome sequencing project.</title>
        <authorList>
            <person name="Da Costa M.S."/>
            <person name="Albuquerque L."/>
            <person name="Raposo P."/>
            <person name="Froufe H.J.C."/>
            <person name="Barroso C.S."/>
            <person name="Egas C."/>
        </authorList>
    </citation>
    <scope>NUCLEOTIDE SEQUENCE [LARGE SCALE GENOMIC DNA]</scope>
    <source>
        <strain evidence="2 3">JCM 15151</strain>
    </source>
</reference>
<organism evidence="2 3">
    <name type="scientific">Meiothermus taiwanensis</name>
    <dbReference type="NCBI Taxonomy" id="172827"/>
    <lineage>
        <taxon>Bacteria</taxon>
        <taxon>Thermotogati</taxon>
        <taxon>Deinococcota</taxon>
        <taxon>Deinococci</taxon>
        <taxon>Thermales</taxon>
        <taxon>Thermaceae</taxon>
        <taxon>Meiothermus</taxon>
    </lineage>
</organism>
<dbReference type="SUPFAM" id="SSF56112">
    <property type="entry name" value="Protein kinase-like (PK-like)"/>
    <property type="match status" value="1"/>
</dbReference>
<protein>
    <submittedName>
        <fullName evidence="2">Putative aminoglycoside phosphotransferase</fullName>
        <ecNumber evidence="2">2.7.1.-</ecNumber>
    </submittedName>
</protein>
<comment type="caution">
    <text evidence="2">The sequence shown here is derived from an EMBL/GenBank/DDBJ whole genome shotgun (WGS) entry which is preliminary data.</text>
</comment>
<evidence type="ECO:0000259" key="1">
    <source>
        <dbReference type="Pfam" id="PF01636"/>
    </source>
</evidence>
<proteinExistence type="predicted"/>
<dbReference type="RefSeq" id="WP_027887947.1">
    <property type="nucleotide sequence ID" value="NZ_JBHSXZ010000036.1"/>
</dbReference>
<dbReference type="InterPro" id="IPR011009">
    <property type="entry name" value="Kinase-like_dom_sf"/>
</dbReference>
<dbReference type="EMBL" id="QWKX01000026">
    <property type="protein sequence ID" value="RIH77449.1"/>
    <property type="molecule type" value="Genomic_DNA"/>
</dbReference>
<dbReference type="CDD" id="cd05154">
    <property type="entry name" value="ACAD10_11_N-like"/>
    <property type="match status" value="1"/>
</dbReference>
<accession>A0A399E205</accession>